<accession>A0A1Y1HXH2</accession>
<dbReference type="SMART" id="SM00028">
    <property type="entry name" value="TPR"/>
    <property type="match status" value="6"/>
</dbReference>
<keyword evidence="5" id="KW-0812">Transmembrane</keyword>
<sequence length="317" mass="34574">MQEQQCPCQCRVRPPSNSLIQTSSVEQHQSEPSASVQDTSSESSRSSRRQILRNVGAALTALTLSAAAPGVLWAEPNHNVRLADVENTELRQALEAAVAGDFARAEDMFSDILKEVPDSASVWSNRGSVRLSLGKFEAAAADFSRAIELAPTASVPYLNRAIAYEALARYPEAINDCDAAIKNDPREYAAWFNKGNVETRVANYSGALSDYQRAADLAPGIAGYRLRAATVLFQLKRPDEAAQQISSIVRKYPNYAEAHAALAAILWSQGKRARAEGELNAATTQEPRLGTMKFARAALQWPPSLLEAMERLITLQQ</sequence>
<organism evidence="6 7">
    <name type="scientific">Klebsormidium nitens</name>
    <name type="common">Green alga</name>
    <name type="synonym">Ulothrix nitens</name>
    <dbReference type="NCBI Taxonomy" id="105231"/>
    <lineage>
        <taxon>Eukaryota</taxon>
        <taxon>Viridiplantae</taxon>
        <taxon>Streptophyta</taxon>
        <taxon>Klebsormidiophyceae</taxon>
        <taxon>Klebsormidiales</taxon>
        <taxon>Klebsormidiaceae</taxon>
        <taxon>Klebsormidium</taxon>
    </lineage>
</organism>
<reference evidence="6 7" key="1">
    <citation type="journal article" date="2014" name="Nat. Commun.">
        <title>Klebsormidium flaccidum genome reveals primary factors for plant terrestrial adaptation.</title>
        <authorList>
            <person name="Hori K."/>
            <person name="Maruyama F."/>
            <person name="Fujisawa T."/>
            <person name="Togashi T."/>
            <person name="Yamamoto N."/>
            <person name="Seo M."/>
            <person name="Sato S."/>
            <person name="Yamada T."/>
            <person name="Mori H."/>
            <person name="Tajima N."/>
            <person name="Moriyama T."/>
            <person name="Ikeuchi M."/>
            <person name="Watanabe M."/>
            <person name="Wada H."/>
            <person name="Kobayashi K."/>
            <person name="Saito M."/>
            <person name="Masuda T."/>
            <person name="Sasaki-Sekimoto Y."/>
            <person name="Mashiguchi K."/>
            <person name="Awai K."/>
            <person name="Shimojima M."/>
            <person name="Masuda S."/>
            <person name="Iwai M."/>
            <person name="Nobusawa T."/>
            <person name="Narise T."/>
            <person name="Kondo S."/>
            <person name="Saito H."/>
            <person name="Sato R."/>
            <person name="Murakawa M."/>
            <person name="Ihara Y."/>
            <person name="Oshima-Yamada Y."/>
            <person name="Ohtaka K."/>
            <person name="Satoh M."/>
            <person name="Sonobe K."/>
            <person name="Ishii M."/>
            <person name="Ohtani R."/>
            <person name="Kanamori-Sato M."/>
            <person name="Honoki R."/>
            <person name="Miyazaki D."/>
            <person name="Mochizuki H."/>
            <person name="Umetsu J."/>
            <person name="Higashi K."/>
            <person name="Shibata D."/>
            <person name="Kamiya Y."/>
            <person name="Sato N."/>
            <person name="Nakamura Y."/>
            <person name="Tabata S."/>
            <person name="Ida S."/>
            <person name="Kurokawa K."/>
            <person name="Ohta H."/>
        </authorList>
    </citation>
    <scope>NUCLEOTIDE SEQUENCE [LARGE SCALE GENOMIC DNA]</scope>
    <source>
        <strain evidence="6 7">NIES-2285</strain>
    </source>
</reference>
<dbReference type="InterPro" id="IPR011990">
    <property type="entry name" value="TPR-like_helical_dom_sf"/>
</dbReference>
<evidence type="ECO:0000256" key="2">
    <source>
        <dbReference type="ARBA" id="ARBA00022803"/>
    </source>
</evidence>
<dbReference type="InterPro" id="IPR019734">
    <property type="entry name" value="TPR_rpt"/>
</dbReference>
<dbReference type="OMA" id="PAVWSNR"/>
<dbReference type="OrthoDB" id="2335338at2759"/>
<dbReference type="PROSITE" id="PS50293">
    <property type="entry name" value="TPR_REGION"/>
    <property type="match status" value="1"/>
</dbReference>
<keyword evidence="7" id="KW-1185">Reference proteome</keyword>
<dbReference type="AlphaFoldDB" id="A0A1Y1HXH2"/>
<dbReference type="Pfam" id="PF14559">
    <property type="entry name" value="TPR_19"/>
    <property type="match status" value="1"/>
</dbReference>
<name>A0A1Y1HXH2_KLENI</name>
<keyword evidence="5" id="KW-1133">Transmembrane helix</keyword>
<evidence type="ECO:0000313" key="7">
    <source>
        <dbReference type="Proteomes" id="UP000054558"/>
    </source>
</evidence>
<evidence type="ECO:0000256" key="5">
    <source>
        <dbReference type="SAM" id="Phobius"/>
    </source>
</evidence>
<proteinExistence type="predicted"/>
<keyword evidence="5" id="KW-0472">Membrane</keyword>
<dbReference type="STRING" id="105231.A0A1Y1HXH2"/>
<dbReference type="Gene3D" id="1.25.40.10">
    <property type="entry name" value="Tetratricopeptide repeat domain"/>
    <property type="match status" value="2"/>
</dbReference>
<keyword evidence="2 3" id="KW-0802">TPR repeat</keyword>
<evidence type="ECO:0000256" key="4">
    <source>
        <dbReference type="SAM" id="MobiDB-lite"/>
    </source>
</evidence>
<evidence type="ECO:0000256" key="1">
    <source>
        <dbReference type="ARBA" id="ARBA00022737"/>
    </source>
</evidence>
<evidence type="ECO:0000256" key="3">
    <source>
        <dbReference type="PROSITE-ProRule" id="PRU00339"/>
    </source>
</evidence>
<dbReference type="InterPro" id="IPR050498">
    <property type="entry name" value="Ycf3"/>
</dbReference>
<protein>
    <submittedName>
        <fullName evidence="6">Uncharacterized protein</fullName>
    </submittedName>
</protein>
<dbReference type="PANTHER" id="PTHR44858:SF19">
    <property type="match status" value="1"/>
</dbReference>
<dbReference type="Proteomes" id="UP000054558">
    <property type="component" value="Unassembled WGS sequence"/>
</dbReference>
<feature type="transmembrane region" description="Helical" evidence="5">
    <location>
        <begin position="51"/>
        <end position="74"/>
    </location>
</feature>
<dbReference type="SUPFAM" id="SSF48452">
    <property type="entry name" value="TPR-like"/>
    <property type="match status" value="1"/>
</dbReference>
<feature type="repeat" description="TPR" evidence="3">
    <location>
        <begin position="120"/>
        <end position="153"/>
    </location>
</feature>
<gene>
    <name evidence="6" type="ORF">KFL_000860330</name>
</gene>
<evidence type="ECO:0000313" key="6">
    <source>
        <dbReference type="EMBL" id="GAQ81661.1"/>
    </source>
</evidence>
<dbReference type="EMBL" id="DF237035">
    <property type="protein sequence ID" value="GAQ81661.1"/>
    <property type="molecule type" value="Genomic_DNA"/>
</dbReference>
<dbReference type="Pfam" id="PF13432">
    <property type="entry name" value="TPR_16"/>
    <property type="match status" value="1"/>
</dbReference>
<feature type="repeat" description="TPR" evidence="3">
    <location>
        <begin position="188"/>
        <end position="221"/>
    </location>
</feature>
<dbReference type="PROSITE" id="PS50005">
    <property type="entry name" value="TPR"/>
    <property type="match status" value="2"/>
</dbReference>
<feature type="region of interest" description="Disordered" evidence="4">
    <location>
        <begin position="1"/>
        <end position="48"/>
    </location>
</feature>
<keyword evidence="1" id="KW-0677">Repeat</keyword>
<feature type="compositionally biased region" description="Polar residues" evidence="4">
    <location>
        <begin position="15"/>
        <end position="39"/>
    </location>
</feature>
<dbReference type="PANTHER" id="PTHR44858">
    <property type="entry name" value="TETRATRICOPEPTIDE REPEAT PROTEIN 6"/>
    <property type="match status" value="1"/>
</dbReference>